<evidence type="ECO:0000313" key="9">
    <source>
        <dbReference type="EMBL" id="KAF5813137.1"/>
    </source>
</evidence>
<proteinExistence type="predicted"/>
<keyword evidence="3" id="KW-0479">Metal-binding</keyword>
<dbReference type="GO" id="GO:0004222">
    <property type="term" value="F:metalloendopeptidase activity"/>
    <property type="evidence" value="ECO:0007669"/>
    <property type="project" value="InterPro"/>
</dbReference>
<evidence type="ECO:0000256" key="4">
    <source>
        <dbReference type="ARBA" id="ARBA00022729"/>
    </source>
</evidence>
<name>A0A9K3JDW8_HELAN</name>
<protein>
    <submittedName>
        <fullName evidence="9">Peptidase M10A, cysteine switch, zinc binding protein</fullName>
    </submittedName>
</protein>
<dbReference type="EMBL" id="MNCJ02000318">
    <property type="protein sequence ID" value="KAF5813137.1"/>
    <property type="molecule type" value="Genomic_DNA"/>
</dbReference>
<dbReference type="InterPro" id="IPR021158">
    <property type="entry name" value="Pept_M10A_Zn_BS"/>
</dbReference>
<reference evidence="9" key="2">
    <citation type="submission" date="2020-06" db="EMBL/GenBank/DDBJ databases">
        <title>Helianthus annuus Genome sequencing and assembly Release 2.</title>
        <authorList>
            <person name="Gouzy J."/>
            <person name="Langlade N."/>
            <person name="Munos S."/>
        </authorList>
    </citation>
    <scope>NUCLEOTIDE SEQUENCE</scope>
    <source>
        <tissue evidence="9">Leaves</tissue>
    </source>
</reference>
<keyword evidence="2" id="KW-0645">Protease</keyword>
<evidence type="ECO:0000256" key="8">
    <source>
        <dbReference type="ARBA" id="ARBA00023145"/>
    </source>
</evidence>
<keyword evidence="6" id="KW-0862">Zinc</keyword>
<dbReference type="AlphaFoldDB" id="A0A9K3JDW8"/>
<reference evidence="9" key="1">
    <citation type="journal article" date="2017" name="Nature">
        <title>The sunflower genome provides insights into oil metabolism, flowering and Asterid evolution.</title>
        <authorList>
            <person name="Badouin H."/>
            <person name="Gouzy J."/>
            <person name="Grassa C.J."/>
            <person name="Murat F."/>
            <person name="Staton S.E."/>
            <person name="Cottret L."/>
            <person name="Lelandais-Briere C."/>
            <person name="Owens G.L."/>
            <person name="Carrere S."/>
            <person name="Mayjonade B."/>
            <person name="Legrand L."/>
            <person name="Gill N."/>
            <person name="Kane N.C."/>
            <person name="Bowers J.E."/>
            <person name="Hubner S."/>
            <person name="Bellec A."/>
            <person name="Berard A."/>
            <person name="Berges H."/>
            <person name="Blanchet N."/>
            <person name="Boniface M.C."/>
            <person name="Brunel D."/>
            <person name="Catrice O."/>
            <person name="Chaidir N."/>
            <person name="Claudel C."/>
            <person name="Donnadieu C."/>
            <person name="Faraut T."/>
            <person name="Fievet G."/>
            <person name="Helmstetter N."/>
            <person name="King M."/>
            <person name="Knapp S.J."/>
            <person name="Lai Z."/>
            <person name="Le Paslier M.C."/>
            <person name="Lippi Y."/>
            <person name="Lorenzon L."/>
            <person name="Mandel J.R."/>
            <person name="Marage G."/>
            <person name="Marchand G."/>
            <person name="Marquand E."/>
            <person name="Bret-Mestries E."/>
            <person name="Morien E."/>
            <person name="Nambeesan S."/>
            <person name="Nguyen T."/>
            <person name="Pegot-Espagnet P."/>
            <person name="Pouilly N."/>
            <person name="Raftis F."/>
            <person name="Sallet E."/>
            <person name="Schiex T."/>
            <person name="Thomas J."/>
            <person name="Vandecasteele C."/>
            <person name="Vares D."/>
            <person name="Vear F."/>
            <person name="Vautrin S."/>
            <person name="Crespi M."/>
            <person name="Mangin B."/>
            <person name="Burke J.M."/>
            <person name="Salse J."/>
            <person name="Munos S."/>
            <person name="Vincourt P."/>
            <person name="Rieseberg L.H."/>
            <person name="Langlade N.B."/>
        </authorList>
    </citation>
    <scope>NUCLEOTIDE SEQUENCE</scope>
    <source>
        <tissue evidence="9">Leaves</tissue>
    </source>
</reference>
<evidence type="ECO:0000256" key="7">
    <source>
        <dbReference type="ARBA" id="ARBA00023049"/>
    </source>
</evidence>
<dbReference type="PROSITE" id="PS00546">
    <property type="entry name" value="CYSTEINE_SWITCH"/>
    <property type="match status" value="1"/>
</dbReference>
<evidence type="ECO:0000256" key="5">
    <source>
        <dbReference type="ARBA" id="ARBA00022801"/>
    </source>
</evidence>
<evidence type="ECO:0000313" key="10">
    <source>
        <dbReference type="Proteomes" id="UP000215914"/>
    </source>
</evidence>
<sequence length="92" mass="10591">MVKPRCGVPDIVNGTALMYEHSYATIDPEIPEARNFTYAFDPKNKLSNESKRVFANAFKQRSNWSQLKFIESNTYSTVDTNQPRKELCELQA</sequence>
<keyword evidence="8" id="KW-0865">Zymogen</keyword>
<evidence type="ECO:0000256" key="2">
    <source>
        <dbReference type="ARBA" id="ARBA00022670"/>
    </source>
</evidence>
<evidence type="ECO:0000256" key="6">
    <source>
        <dbReference type="ARBA" id="ARBA00022833"/>
    </source>
</evidence>
<dbReference type="Gene3D" id="3.40.390.10">
    <property type="entry name" value="Collagenase (Catalytic Domain)"/>
    <property type="match status" value="1"/>
</dbReference>
<evidence type="ECO:0000256" key="1">
    <source>
        <dbReference type="ARBA" id="ARBA00001947"/>
    </source>
</evidence>
<keyword evidence="5" id="KW-0378">Hydrolase</keyword>
<evidence type="ECO:0000256" key="3">
    <source>
        <dbReference type="ARBA" id="ARBA00022723"/>
    </source>
</evidence>
<dbReference type="Gramene" id="mRNA:HanXRQr2_Chr03g0094711">
    <property type="protein sequence ID" value="CDS:HanXRQr2_Chr03g0094711.1"/>
    <property type="gene ID" value="HanXRQr2_Chr03g0094711"/>
</dbReference>
<comment type="caution">
    <text evidence="9">The sequence shown here is derived from an EMBL/GenBank/DDBJ whole genome shotgun (WGS) entry which is preliminary data.</text>
</comment>
<dbReference type="GO" id="GO:0031012">
    <property type="term" value="C:extracellular matrix"/>
    <property type="evidence" value="ECO:0007669"/>
    <property type="project" value="InterPro"/>
</dbReference>
<dbReference type="InterPro" id="IPR024079">
    <property type="entry name" value="MetalloPept_cat_dom_sf"/>
</dbReference>
<dbReference type="GO" id="GO:0008270">
    <property type="term" value="F:zinc ion binding"/>
    <property type="evidence" value="ECO:0007669"/>
    <property type="project" value="InterPro"/>
</dbReference>
<dbReference type="GO" id="GO:0006508">
    <property type="term" value="P:proteolysis"/>
    <property type="evidence" value="ECO:0007669"/>
    <property type="project" value="UniProtKB-KW"/>
</dbReference>
<keyword evidence="7" id="KW-0482">Metalloprotease</keyword>
<dbReference type="Proteomes" id="UP000215914">
    <property type="component" value="Unassembled WGS sequence"/>
</dbReference>
<keyword evidence="10" id="KW-1185">Reference proteome</keyword>
<keyword evidence="4" id="KW-0732">Signal</keyword>
<accession>A0A9K3JDW8</accession>
<organism evidence="9 10">
    <name type="scientific">Helianthus annuus</name>
    <name type="common">Common sunflower</name>
    <dbReference type="NCBI Taxonomy" id="4232"/>
    <lineage>
        <taxon>Eukaryota</taxon>
        <taxon>Viridiplantae</taxon>
        <taxon>Streptophyta</taxon>
        <taxon>Embryophyta</taxon>
        <taxon>Tracheophyta</taxon>
        <taxon>Spermatophyta</taxon>
        <taxon>Magnoliopsida</taxon>
        <taxon>eudicotyledons</taxon>
        <taxon>Gunneridae</taxon>
        <taxon>Pentapetalae</taxon>
        <taxon>asterids</taxon>
        <taxon>campanulids</taxon>
        <taxon>Asterales</taxon>
        <taxon>Asteraceae</taxon>
        <taxon>Asteroideae</taxon>
        <taxon>Heliantheae alliance</taxon>
        <taxon>Heliantheae</taxon>
        <taxon>Helianthus</taxon>
    </lineage>
</organism>
<gene>
    <name evidence="9" type="ORF">HanXRQr2_Chr03g0094711</name>
</gene>
<comment type="cofactor">
    <cofactor evidence="1">
        <name>Zn(2+)</name>
        <dbReference type="ChEBI" id="CHEBI:29105"/>
    </cofactor>
</comment>